<dbReference type="GO" id="GO:0043565">
    <property type="term" value="F:sequence-specific DNA binding"/>
    <property type="evidence" value="ECO:0007669"/>
    <property type="project" value="InterPro"/>
</dbReference>
<dbReference type="Proteomes" id="UP000460257">
    <property type="component" value="Unassembled WGS sequence"/>
</dbReference>
<comment type="caution">
    <text evidence="1">The sequence shown here is derived from an EMBL/GenBank/DDBJ whole genome shotgun (WGS) entry which is preliminary data.</text>
</comment>
<dbReference type="InterPro" id="IPR002514">
    <property type="entry name" value="Transposase_8"/>
</dbReference>
<keyword evidence="2" id="KW-1185">Reference proteome</keyword>
<dbReference type="EMBL" id="VOGC01000002">
    <property type="protein sequence ID" value="MQN01008.1"/>
    <property type="molecule type" value="Genomic_DNA"/>
</dbReference>
<evidence type="ECO:0000313" key="2">
    <source>
        <dbReference type="Proteomes" id="UP000460257"/>
    </source>
</evidence>
<evidence type="ECO:0000313" key="1">
    <source>
        <dbReference type="EMBL" id="MQN01008.1"/>
    </source>
</evidence>
<accession>A0A6N7IZ38</accession>
<dbReference type="InterPro" id="IPR010921">
    <property type="entry name" value="Trp_repressor/repl_initiator"/>
</dbReference>
<protein>
    <submittedName>
        <fullName evidence="1">Transposase</fullName>
    </submittedName>
</protein>
<reference evidence="1" key="1">
    <citation type="journal article" date="2020" name="Appl. Environ. Microbiol.">
        <title>Medium-Chain Fatty Acid Synthesis by 'Candidatus Weimeria bifida' gen. nov., sp. nov., and 'Candidatus Pseudoramibacter fermentans' sp. nov.</title>
        <authorList>
            <person name="Scarborough M.J."/>
            <person name="Myers K.S."/>
            <person name="Donohue T.J."/>
            <person name="Noguera D.R."/>
        </authorList>
    </citation>
    <scope>NUCLEOTIDE SEQUENCE</scope>
    <source>
        <strain evidence="1">LCO1.1</strain>
    </source>
</reference>
<dbReference type="NCBIfam" id="NF047593">
    <property type="entry name" value="IS66_ISAeme5_TnpA"/>
    <property type="match status" value="1"/>
</dbReference>
<dbReference type="SUPFAM" id="SSF48295">
    <property type="entry name" value="TrpR-like"/>
    <property type="match status" value="1"/>
</dbReference>
<organism evidence="1 2">
    <name type="scientific">Candidatus Weimeria bifida</name>
    <dbReference type="NCBI Taxonomy" id="2599074"/>
    <lineage>
        <taxon>Bacteria</taxon>
        <taxon>Bacillati</taxon>
        <taxon>Bacillota</taxon>
        <taxon>Clostridia</taxon>
        <taxon>Lachnospirales</taxon>
        <taxon>Lachnospiraceae</taxon>
        <taxon>Candidatus Weimeria</taxon>
    </lineage>
</organism>
<name>A0A6N7IZ38_9FIRM</name>
<dbReference type="GO" id="GO:0004803">
    <property type="term" value="F:transposase activity"/>
    <property type="evidence" value="ECO:0007669"/>
    <property type="project" value="InterPro"/>
</dbReference>
<gene>
    <name evidence="1" type="ORF">FRC54_03310</name>
</gene>
<proteinExistence type="predicted"/>
<dbReference type="AlphaFoldDB" id="A0A6N7IZ38"/>
<dbReference type="GO" id="GO:0006313">
    <property type="term" value="P:DNA transposition"/>
    <property type="evidence" value="ECO:0007669"/>
    <property type="project" value="InterPro"/>
</dbReference>
<sequence>MNSRAERVPEDKRIELINECRRSGLTDAEWCRQNGIKPGTFYMWVSRCRKNSAAEKLIRPRSEEIRPEPVVQEVVPVSIVPDDPSDEHTSLVSLQRSRWNRTLTIPMRSKLLPME</sequence>
<dbReference type="Pfam" id="PF01527">
    <property type="entry name" value="HTH_Tnp_1"/>
    <property type="match status" value="1"/>
</dbReference>